<gene>
    <name evidence="2" type="ORF">MICPUCDRAFT_67762</name>
</gene>
<reference evidence="2 3" key="1">
    <citation type="journal article" date="2009" name="Science">
        <title>Green evolution and dynamic adaptations revealed by genomes of the marine picoeukaryotes Micromonas.</title>
        <authorList>
            <person name="Worden A.Z."/>
            <person name="Lee J.H."/>
            <person name="Mock T."/>
            <person name="Rouze P."/>
            <person name="Simmons M.P."/>
            <person name="Aerts A.L."/>
            <person name="Allen A.E."/>
            <person name="Cuvelier M.L."/>
            <person name="Derelle E."/>
            <person name="Everett M.V."/>
            <person name="Foulon E."/>
            <person name="Grimwood J."/>
            <person name="Gundlach H."/>
            <person name="Henrissat B."/>
            <person name="Napoli C."/>
            <person name="McDonald S.M."/>
            <person name="Parker M.S."/>
            <person name="Rombauts S."/>
            <person name="Salamov A."/>
            <person name="Von Dassow P."/>
            <person name="Badger J.H."/>
            <person name="Coutinho P.M."/>
            <person name="Demir E."/>
            <person name="Dubchak I."/>
            <person name="Gentemann C."/>
            <person name="Eikrem W."/>
            <person name="Gready J.E."/>
            <person name="John U."/>
            <person name="Lanier W."/>
            <person name="Lindquist E.A."/>
            <person name="Lucas S."/>
            <person name="Mayer K.F."/>
            <person name="Moreau H."/>
            <person name="Not F."/>
            <person name="Otillar R."/>
            <person name="Panaud O."/>
            <person name="Pangilinan J."/>
            <person name="Paulsen I."/>
            <person name="Piegu B."/>
            <person name="Poliakov A."/>
            <person name="Robbens S."/>
            <person name="Schmutz J."/>
            <person name="Toulza E."/>
            <person name="Wyss T."/>
            <person name="Zelensky A."/>
            <person name="Zhou K."/>
            <person name="Armbrust E.V."/>
            <person name="Bhattacharya D."/>
            <person name="Goodenough U.W."/>
            <person name="Van de Peer Y."/>
            <person name="Grigoriev I.V."/>
        </authorList>
    </citation>
    <scope>NUCLEOTIDE SEQUENCE [LARGE SCALE GENOMIC DNA]</scope>
    <source>
        <strain evidence="2 3">CCMP1545</strain>
    </source>
</reference>
<sequence length="390" mass="43573">MSPSRNSGWSTNFSNAAIASSSRFCAAFSRFEYTPAYIPFSNRSCSKRFSSSSPLATDLSLFSRSSRSVIATSSRSKASRAALVSSRFPSANRRPRSRSLVAMPRSLPTHSMKNALHPRHAYVSEKKAQVPARMRSFPDRFFSVTSFAHRFVASTLLQNPCRAHSRSHTSSPSVRLDRMRRSHWRSAHTETKSRWAITRSQISSGRRGRCVVVVVVVVGGGGDIARARFFAIPAAAASRVFPPSPRPLLGRGVEQPIERRALGVDAVEDLPSKLRGEPNRVVAHGEALARVSVGRRARGRARRRLRARGLDERGLDERGRARLRRSRSRALRHGRKTARKGVRAVGEGIDRKIWTLSRLRARRLRFILSEGSIARRRRTPERPATVVPSR</sequence>
<dbReference type="GeneID" id="9690114"/>
<evidence type="ECO:0000313" key="3">
    <source>
        <dbReference type="Proteomes" id="UP000001876"/>
    </source>
</evidence>
<dbReference type="Proteomes" id="UP000001876">
    <property type="component" value="Unassembled WGS sequence"/>
</dbReference>
<organism evidence="3">
    <name type="scientific">Micromonas pusilla (strain CCMP1545)</name>
    <name type="common">Picoplanktonic green alga</name>
    <dbReference type="NCBI Taxonomy" id="564608"/>
    <lineage>
        <taxon>Eukaryota</taxon>
        <taxon>Viridiplantae</taxon>
        <taxon>Chlorophyta</taxon>
        <taxon>Mamiellophyceae</taxon>
        <taxon>Mamiellales</taxon>
        <taxon>Mamiellaceae</taxon>
        <taxon>Micromonas</taxon>
    </lineage>
</organism>
<feature type="region of interest" description="Disordered" evidence="1">
    <location>
        <begin position="163"/>
        <end position="185"/>
    </location>
</feature>
<dbReference type="KEGG" id="mpp:MICPUCDRAFT_67762"/>
<name>C1N9T9_MICPC</name>
<dbReference type="RefSeq" id="XP_003064673.1">
    <property type="nucleotide sequence ID" value="XM_003064627.1"/>
</dbReference>
<proteinExistence type="predicted"/>
<protein>
    <submittedName>
        <fullName evidence="2">Predicted protein</fullName>
    </submittedName>
</protein>
<dbReference type="EMBL" id="GG663752">
    <property type="protein sequence ID" value="EEH51007.1"/>
    <property type="molecule type" value="Genomic_DNA"/>
</dbReference>
<evidence type="ECO:0000256" key="1">
    <source>
        <dbReference type="SAM" id="MobiDB-lite"/>
    </source>
</evidence>
<accession>C1N9T9</accession>
<evidence type="ECO:0000313" key="2">
    <source>
        <dbReference type="EMBL" id="EEH51007.1"/>
    </source>
</evidence>
<keyword evidence="3" id="KW-1185">Reference proteome</keyword>
<dbReference type="AlphaFoldDB" id="C1N9T9"/>